<dbReference type="PRINTS" id="PR00813">
    <property type="entry name" value="BCTERIALGSPG"/>
</dbReference>
<accession>A0ABQ6YW71</accession>
<name>A0ABQ6YW71_9ENTE</name>
<evidence type="ECO:0000256" key="9">
    <source>
        <dbReference type="ARBA" id="ARBA00043982"/>
    </source>
</evidence>
<dbReference type="InterPro" id="IPR012902">
    <property type="entry name" value="N_methyl_site"/>
</dbReference>
<reference evidence="11 12" key="1">
    <citation type="submission" date="2016-06" db="EMBL/GenBank/DDBJ databases">
        <title>Four novel species of enterococci isolated from chicken manure.</title>
        <authorList>
            <person name="Van Tyne D."/>
        </authorList>
    </citation>
    <scope>NUCLEOTIDE SEQUENCE [LARGE SCALE GENOMIC DNA]</scope>
    <source>
        <strain evidence="11 12">CU12B</strain>
    </source>
</reference>
<evidence type="ECO:0000256" key="4">
    <source>
        <dbReference type="ARBA" id="ARBA00022481"/>
    </source>
</evidence>
<dbReference type="InterPro" id="IPR016940">
    <property type="entry name" value="ComGC"/>
</dbReference>
<proteinExistence type="inferred from homology"/>
<sequence>MKKRIHQGFTLIEMTIVLLIVSILILVFVPNLSTQKEKATDTGNNAVVKSVETQLELYELEHGQKMTEAEMEKAIPERQLEIYRKYKK</sequence>
<gene>
    <name evidence="11" type="ORF">BAU17_00710</name>
</gene>
<evidence type="ECO:0000256" key="5">
    <source>
        <dbReference type="ARBA" id="ARBA00022692"/>
    </source>
</evidence>
<dbReference type="PANTHER" id="PTHR30093:SF2">
    <property type="entry name" value="TYPE II SECRETION SYSTEM PROTEIN H"/>
    <property type="match status" value="1"/>
</dbReference>
<evidence type="ECO:0000313" key="12">
    <source>
        <dbReference type="Proteomes" id="UP000782705"/>
    </source>
</evidence>
<evidence type="ECO:0000256" key="8">
    <source>
        <dbReference type="ARBA" id="ARBA00023287"/>
    </source>
</evidence>
<protein>
    <submittedName>
        <fullName evidence="11">Competence protein ComG</fullName>
    </submittedName>
</protein>
<dbReference type="NCBIfam" id="TIGR02532">
    <property type="entry name" value="IV_pilin_GFxxxE"/>
    <property type="match status" value="1"/>
</dbReference>
<evidence type="ECO:0000256" key="6">
    <source>
        <dbReference type="ARBA" id="ARBA00022989"/>
    </source>
</evidence>
<dbReference type="InterPro" id="IPR045584">
    <property type="entry name" value="Pilin-like"/>
</dbReference>
<dbReference type="RefSeq" id="WP_161902902.1">
    <property type="nucleotide sequence ID" value="NZ_MAEL01000054.1"/>
</dbReference>
<evidence type="ECO:0000256" key="10">
    <source>
        <dbReference type="SAM" id="Phobius"/>
    </source>
</evidence>
<dbReference type="Pfam" id="PF07963">
    <property type="entry name" value="N_methyl"/>
    <property type="match status" value="1"/>
</dbReference>
<dbReference type="SUPFAM" id="SSF54523">
    <property type="entry name" value="Pili subunits"/>
    <property type="match status" value="1"/>
</dbReference>
<dbReference type="Proteomes" id="UP000782705">
    <property type="component" value="Unassembled WGS sequence"/>
</dbReference>
<keyword evidence="4" id="KW-0488">Methylation</keyword>
<dbReference type="PROSITE" id="PS00409">
    <property type="entry name" value="PROKAR_NTER_METHYL"/>
    <property type="match status" value="1"/>
</dbReference>
<evidence type="ECO:0000256" key="2">
    <source>
        <dbReference type="ARBA" id="ARBA00004241"/>
    </source>
</evidence>
<keyword evidence="12" id="KW-1185">Reference proteome</keyword>
<dbReference type="EMBL" id="MAEL01000054">
    <property type="protein sequence ID" value="KAF1301923.1"/>
    <property type="molecule type" value="Genomic_DNA"/>
</dbReference>
<keyword evidence="6 10" id="KW-1133">Transmembrane helix</keyword>
<organism evidence="11 12">
    <name type="scientific">Candidatus Enterococcus willemsii</name>
    <dbReference type="NCBI Taxonomy" id="1857215"/>
    <lineage>
        <taxon>Bacteria</taxon>
        <taxon>Bacillati</taxon>
        <taxon>Bacillota</taxon>
        <taxon>Bacilli</taxon>
        <taxon>Lactobacillales</taxon>
        <taxon>Enterococcaceae</taxon>
        <taxon>Enterococcus</taxon>
    </lineage>
</organism>
<feature type="transmembrane region" description="Helical" evidence="10">
    <location>
        <begin position="9"/>
        <end position="29"/>
    </location>
</feature>
<keyword evidence="7 10" id="KW-0472">Membrane</keyword>
<comment type="caution">
    <text evidence="11">The sequence shown here is derived from an EMBL/GenBank/DDBJ whole genome shotgun (WGS) entry which is preliminary data.</text>
</comment>
<comment type="similarity">
    <text evidence="9">Belongs to the ComGC family.</text>
</comment>
<keyword evidence="5 10" id="KW-0812">Transmembrane</keyword>
<evidence type="ECO:0000256" key="1">
    <source>
        <dbReference type="ARBA" id="ARBA00004162"/>
    </source>
</evidence>
<evidence type="ECO:0000256" key="7">
    <source>
        <dbReference type="ARBA" id="ARBA00023136"/>
    </source>
</evidence>
<evidence type="ECO:0000313" key="11">
    <source>
        <dbReference type="EMBL" id="KAF1301923.1"/>
    </source>
</evidence>
<dbReference type="PIRSF" id="PIRSF029928">
    <property type="entry name" value="Late_competence_ComGC"/>
    <property type="match status" value="1"/>
</dbReference>
<dbReference type="NCBIfam" id="NF040999">
    <property type="entry name" value="pilin_ComGC"/>
    <property type="match status" value="1"/>
</dbReference>
<dbReference type="PANTHER" id="PTHR30093">
    <property type="entry name" value="GENERAL SECRETION PATHWAY PROTEIN G"/>
    <property type="match status" value="1"/>
</dbReference>
<evidence type="ECO:0000256" key="3">
    <source>
        <dbReference type="ARBA" id="ARBA00022475"/>
    </source>
</evidence>
<keyword evidence="8" id="KW-0178">Competence</keyword>
<comment type="subcellular location">
    <subcellularLocation>
        <location evidence="1">Cell membrane</location>
        <topology evidence="1">Single-pass membrane protein</topology>
    </subcellularLocation>
    <subcellularLocation>
        <location evidence="2">Cell surface</location>
    </subcellularLocation>
</comment>
<dbReference type="Gene3D" id="3.30.700.10">
    <property type="entry name" value="Glycoprotein, Type 4 Pilin"/>
    <property type="match status" value="1"/>
</dbReference>
<dbReference type="InterPro" id="IPR000983">
    <property type="entry name" value="Bac_GSPG_pilin"/>
</dbReference>
<keyword evidence="3" id="KW-1003">Cell membrane</keyword>